<dbReference type="SMART" id="SM00415">
    <property type="entry name" value="HSF"/>
    <property type="match status" value="1"/>
</dbReference>
<protein>
    <submittedName>
        <fullName evidence="7">Shock transcription factor, X-linked member</fullName>
    </submittedName>
</protein>
<evidence type="ECO:0000313" key="8">
    <source>
        <dbReference type="Proteomes" id="UP001153069"/>
    </source>
</evidence>
<evidence type="ECO:0000259" key="6">
    <source>
        <dbReference type="SMART" id="SM00415"/>
    </source>
</evidence>
<evidence type="ECO:0000256" key="1">
    <source>
        <dbReference type="ARBA" id="ARBA00004123"/>
    </source>
</evidence>
<dbReference type="OrthoDB" id="424572at2759"/>
<comment type="similarity">
    <text evidence="4">Belongs to the HSF family.</text>
</comment>
<feature type="region of interest" description="Disordered" evidence="5">
    <location>
        <begin position="133"/>
        <end position="176"/>
    </location>
</feature>
<dbReference type="Gene3D" id="1.10.10.10">
    <property type="entry name" value="Winged helix-like DNA-binding domain superfamily/Winged helix DNA-binding domain"/>
    <property type="match status" value="1"/>
</dbReference>
<dbReference type="AlphaFoldDB" id="A0A9N8E8N1"/>
<sequence>MIHSSSSFISKKTSSKHNQQQQLGSSNSSSEFKKINSSRTATANEEETSPNSRTVQERLAATLLLLADERIMSKKNEESKRQQAPEDDNSNQVSLIAAAATGAAAFATAAAAEDNMEGAASTKRAAVPMAVAEDTGEAGHPKKRQRSEAQAQGARTSANAKTGSSDEGSDDDGPVLKVNVPLFENHMLFPDQLWELLKYPEELEDAIWWMPGNDAFAINEPAFSDKLLESHFRGNKFTSIIRKLNRWGFRKYVDRSLPPKTVAYYHRSFQKGRPELVKLIEKEEGKMGEQASNANAPSSQFSLFPQATTSQRIAHVLQPNAGTTPALFAATANSTLAALPLSSRLALGSSAPAAATTAAGNSTLGGLPSHLPSPLNQRSHASILQSIFGQRVPVSAPAPATAPTASVTGTSSLAAAVAAATTSNPSTRIRGIASLAAAANGPASHRHRELLASSNLQLLQQQQQAANDSVEQQALLRSMVNNIEREREQRQQEGRLLLAIERERSRLMDQESKQESDLPVSEADASLFSLMATGQRDSFTGQQPTLPGQQDHTSRLLAAAAACRQGQSSRRSSALQLQAAIASPNPFASPLGQSSGLARRVLGQDSLALPSNLLLSPTQQRYRQVLQLQQRREQEDQQRGPPNLPPNFPPGNNEGR</sequence>
<feature type="region of interest" description="Disordered" evidence="5">
    <location>
        <begin position="1"/>
        <end position="57"/>
    </location>
</feature>
<evidence type="ECO:0000256" key="2">
    <source>
        <dbReference type="ARBA" id="ARBA00023125"/>
    </source>
</evidence>
<name>A0A9N8E8N1_9STRA</name>
<dbReference type="GO" id="GO:0043565">
    <property type="term" value="F:sequence-specific DNA binding"/>
    <property type="evidence" value="ECO:0007669"/>
    <property type="project" value="InterPro"/>
</dbReference>
<dbReference type="GO" id="GO:0003700">
    <property type="term" value="F:DNA-binding transcription factor activity"/>
    <property type="evidence" value="ECO:0007669"/>
    <property type="project" value="InterPro"/>
</dbReference>
<keyword evidence="3" id="KW-0539">Nucleus</keyword>
<dbReference type="EMBL" id="CAICTM010000628">
    <property type="protein sequence ID" value="CAB9514055.1"/>
    <property type="molecule type" value="Genomic_DNA"/>
</dbReference>
<dbReference type="Proteomes" id="UP001153069">
    <property type="component" value="Unassembled WGS sequence"/>
</dbReference>
<gene>
    <name evidence="7" type="ORF">SEMRO_629_G178180.1</name>
</gene>
<organism evidence="7 8">
    <name type="scientific">Seminavis robusta</name>
    <dbReference type="NCBI Taxonomy" id="568900"/>
    <lineage>
        <taxon>Eukaryota</taxon>
        <taxon>Sar</taxon>
        <taxon>Stramenopiles</taxon>
        <taxon>Ochrophyta</taxon>
        <taxon>Bacillariophyta</taxon>
        <taxon>Bacillariophyceae</taxon>
        <taxon>Bacillariophycidae</taxon>
        <taxon>Naviculales</taxon>
        <taxon>Naviculaceae</taxon>
        <taxon>Seminavis</taxon>
    </lineage>
</organism>
<feature type="domain" description="HSF-type DNA-binding" evidence="6">
    <location>
        <begin position="185"/>
        <end position="283"/>
    </location>
</feature>
<comment type="subcellular location">
    <subcellularLocation>
        <location evidence="1">Nucleus</location>
    </subcellularLocation>
</comment>
<dbReference type="PANTHER" id="PTHR10015">
    <property type="entry name" value="HEAT SHOCK TRANSCRIPTION FACTOR"/>
    <property type="match status" value="1"/>
</dbReference>
<evidence type="ECO:0000256" key="3">
    <source>
        <dbReference type="ARBA" id="ARBA00023242"/>
    </source>
</evidence>
<dbReference type="GO" id="GO:0005634">
    <property type="term" value="C:nucleus"/>
    <property type="evidence" value="ECO:0007669"/>
    <property type="project" value="UniProtKB-SubCell"/>
</dbReference>
<evidence type="ECO:0000256" key="5">
    <source>
        <dbReference type="SAM" id="MobiDB-lite"/>
    </source>
</evidence>
<accession>A0A9N8E8N1</accession>
<feature type="compositionally biased region" description="Polar residues" evidence="5">
    <location>
        <begin position="148"/>
        <end position="162"/>
    </location>
</feature>
<feature type="region of interest" description="Disordered" evidence="5">
    <location>
        <begin position="628"/>
        <end position="656"/>
    </location>
</feature>
<dbReference type="SUPFAM" id="SSF46785">
    <property type="entry name" value="Winged helix' DNA-binding domain"/>
    <property type="match status" value="1"/>
</dbReference>
<dbReference type="InterPro" id="IPR000232">
    <property type="entry name" value="HSF_DNA-bd"/>
</dbReference>
<keyword evidence="8" id="KW-1185">Reference proteome</keyword>
<dbReference type="Pfam" id="PF00447">
    <property type="entry name" value="HSF_DNA-bind"/>
    <property type="match status" value="1"/>
</dbReference>
<proteinExistence type="inferred from homology"/>
<evidence type="ECO:0000313" key="7">
    <source>
        <dbReference type="EMBL" id="CAB9514055.1"/>
    </source>
</evidence>
<dbReference type="InterPro" id="IPR036388">
    <property type="entry name" value="WH-like_DNA-bd_sf"/>
</dbReference>
<dbReference type="InterPro" id="IPR036390">
    <property type="entry name" value="WH_DNA-bd_sf"/>
</dbReference>
<feature type="compositionally biased region" description="Polar residues" evidence="5">
    <location>
        <begin position="35"/>
        <end position="54"/>
    </location>
</feature>
<evidence type="ECO:0000256" key="4">
    <source>
        <dbReference type="RuleBase" id="RU004020"/>
    </source>
</evidence>
<feature type="region of interest" description="Disordered" evidence="5">
    <location>
        <begin position="70"/>
        <end position="91"/>
    </location>
</feature>
<reference evidence="7" key="1">
    <citation type="submission" date="2020-06" db="EMBL/GenBank/DDBJ databases">
        <authorList>
            <consortium name="Plant Systems Biology data submission"/>
        </authorList>
    </citation>
    <scope>NUCLEOTIDE SEQUENCE</scope>
    <source>
        <strain evidence="7">D6</strain>
    </source>
</reference>
<comment type="caution">
    <text evidence="7">The sequence shown here is derived from an EMBL/GenBank/DDBJ whole genome shotgun (WGS) entry which is preliminary data.</text>
</comment>
<feature type="compositionally biased region" description="Low complexity" evidence="5">
    <location>
        <begin position="1"/>
        <end position="30"/>
    </location>
</feature>
<feature type="compositionally biased region" description="Basic and acidic residues" evidence="5">
    <location>
        <begin position="70"/>
        <end position="84"/>
    </location>
</feature>
<dbReference type="PANTHER" id="PTHR10015:SF206">
    <property type="entry name" value="HSF-TYPE DNA-BINDING DOMAIN-CONTAINING PROTEIN"/>
    <property type="match status" value="1"/>
</dbReference>
<keyword evidence="2" id="KW-0238">DNA-binding</keyword>